<feature type="region of interest" description="Disordered" evidence="1">
    <location>
        <begin position="89"/>
        <end position="126"/>
    </location>
</feature>
<feature type="compositionally biased region" description="Basic and acidic residues" evidence="1">
    <location>
        <begin position="51"/>
        <end position="63"/>
    </location>
</feature>
<evidence type="ECO:0000256" key="1">
    <source>
        <dbReference type="SAM" id="MobiDB-lite"/>
    </source>
</evidence>
<proteinExistence type="predicted"/>
<sequence>MNGSTENNETALLSFHTSFWIGGLRRGRQGRSSNLPMVSRGRSGRSMSPDALEKDQAHRHEKFLAKRETKVKKHWKRVGLYKVRPDSITEEMLGEDGNIPMNEEEDSGEDTDHHLSTDDPTIHIHGGEAIMKADFDEEDALNVADDDEANLE</sequence>
<feature type="region of interest" description="Disordered" evidence="1">
    <location>
        <begin position="25"/>
        <end position="63"/>
    </location>
</feature>
<feature type="compositionally biased region" description="Basic and acidic residues" evidence="1">
    <location>
        <begin position="110"/>
        <end position="126"/>
    </location>
</feature>
<organism evidence="2 3">
    <name type="scientific">Gibberella intermedia</name>
    <name type="common">Bulb rot disease fungus</name>
    <name type="synonym">Fusarium proliferatum</name>
    <dbReference type="NCBI Taxonomy" id="948311"/>
    <lineage>
        <taxon>Eukaryota</taxon>
        <taxon>Fungi</taxon>
        <taxon>Dikarya</taxon>
        <taxon>Ascomycota</taxon>
        <taxon>Pezizomycotina</taxon>
        <taxon>Sordariomycetes</taxon>
        <taxon>Hypocreomycetidae</taxon>
        <taxon>Hypocreales</taxon>
        <taxon>Nectriaceae</taxon>
        <taxon>Fusarium</taxon>
        <taxon>Fusarium fujikuroi species complex</taxon>
    </lineage>
</organism>
<protein>
    <submittedName>
        <fullName evidence="2">Uncharacterized protein</fullName>
    </submittedName>
</protein>
<name>A0A365MRX4_GIBIN</name>
<dbReference type="Proteomes" id="UP000251714">
    <property type="component" value="Unassembled WGS sequence"/>
</dbReference>
<evidence type="ECO:0000313" key="2">
    <source>
        <dbReference type="EMBL" id="RBA11297.1"/>
    </source>
</evidence>
<comment type="caution">
    <text evidence="2">The sequence shown here is derived from an EMBL/GenBank/DDBJ whole genome shotgun (WGS) entry which is preliminary data.</text>
</comment>
<reference evidence="2 3" key="1">
    <citation type="submission" date="2017-12" db="EMBL/GenBank/DDBJ databases">
        <title>Genome sequence of the mycotoxigenic crop pathogen Fusarium proliferatum, strain ITEM 2341 from Date Palm.</title>
        <authorList>
            <person name="Almiman B.F."/>
            <person name="Shittu T.A."/>
            <person name="Muthumeenakshi S."/>
            <person name="Baroncelli R."/>
            <person name="Sreenivasaprasada S."/>
        </authorList>
    </citation>
    <scope>NUCLEOTIDE SEQUENCE [LARGE SCALE GENOMIC DNA]</scope>
    <source>
        <strain evidence="2 3">ITEM 2341</strain>
    </source>
</reference>
<accession>A0A365MRX4</accession>
<evidence type="ECO:0000313" key="3">
    <source>
        <dbReference type="Proteomes" id="UP000251714"/>
    </source>
</evidence>
<dbReference type="EMBL" id="PKMI01000050">
    <property type="protein sequence ID" value="RBA11297.1"/>
    <property type="molecule type" value="Genomic_DNA"/>
</dbReference>
<gene>
    <name evidence="2" type="ORF">FPRO05_04470</name>
</gene>
<dbReference type="AlphaFoldDB" id="A0A365MRX4"/>